<keyword evidence="15" id="KW-1185">Reference proteome</keyword>
<evidence type="ECO:0000256" key="8">
    <source>
        <dbReference type="ARBA" id="ARBA00023125"/>
    </source>
</evidence>
<evidence type="ECO:0000256" key="9">
    <source>
        <dbReference type="ARBA" id="ARBA00023172"/>
    </source>
</evidence>
<comment type="function">
    <text evidence="11">Site-specific tyrosine recombinase, which acts by catalyzing the cutting and rejoining of the recombining DNA molecules. The XerC-XerD complex is essential to convert dimers of the bacterial chromosome into monomers to permit their segregation at cell division. It also contributes to the segregational stability of plasmids.</text>
</comment>
<feature type="active site" evidence="11">
    <location>
        <position position="149"/>
    </location>
</feature>
<dbReference type="PANTHER" id="PTHR30349:SF81">
    <property type="entry name" value="TYROSINE RECOMBINASE XERC"/>
    <property type="match status" value="1"/>
</dbReference>
<protein>
    <recommendedName>
        <fullName evidence="3 11">Tyrosine recombinase XerC</fullName>
    </recommendedName>
</protein>
<keyword evidence="7 11" id="KW-0229">DNA integration</keyword>
<dbReference type="InterPro" id="IPR011931">
    <property type="entry name" value="Recomb_XerC"/>
</dbReference>
<dbReference type="Gene3D" id="1.10.443.10">
    <property type="entry name" value="Intergrase catalytic core"/>
    <property type="match status" value="1"/>
</dbReference>
<feature type="domain" description="Core-binding (CB)" evidence="13">
    <location>
        <begin position="4"/>
        <end position="90"/>
    </location>
</feature>
<dbReference type="PROSITE" id="PS51898">
    <property type="entry name" value="TYR_RECOMBINASE"/>
    <property type="match status" value="1"/>
</dbReference>
<dbReference type="SUPFAM" id="SSF47823">
    <property type="entry name" value="lambda integrase-like, N-terminal domain"/>
    <property type="match status" value="1"/>
</dbReference>
<evidence type="ECO:0000256" key="4">
    <source>
        <dbReference type="ARBA" id="ARBA00022490"/>
    </source>
</evidence>
<dbReference type="SUPFAM" id="SSF56349">
    <property type="entry name" value="DNA breaking-rejoining enzymes"/>
    <property type="match status" value="1"/>
</dbReference>
<dbReference type="GO" id="GO:0006313">
    <property type="term" value="P:DNA transposition"/>
    <property type="evidence" value="ECO:0007669"/>
    <property type="project" value="UniProtKB-UniRule"/>
</dbReference>
<dbReference type="RefSeq" id="WP_258331095.1">
    <property type="nucleotide sequence ID" value="NZ_JAPTGG010000004.1"/>
</dbReference>
<dbReference type="AlphaFoldDB" id="A0A9J6RJT0"/>
<dbReference type="PANTHER" id="PTHR30349">
    <property type="entry name" value="PHAGE INTEGRASE-RELATED"/>
    <property type="match status" value="1"/>
</dbReference>
<dbReference type="InterPro" id="IPR023009">
    <property type="entry name" value="Tyrosine_recombinase_XerC/XerD"/>
</dbReference>
<evidence type="ECO:0000256" key="5">
    <source>
        <dbReference type="ARBA" id="ARBA00022618"/>
    </source>
</evidence>
<sequence length="303" mass="33889">MNGEGWQQQIDDFIDELRTVRQLSPHTLSSYQRDLNSFAQYCHSIDINNAELALSAHVRQWVAARFRQGASGRSLQRGLSSLRSFYKYRNRKGSPHNPALGIQAPKSAKKLPKALDADSVGQLLNLDDGDWLGLRDRAIIELFYSSGLRLSELVSINLGDIDWGDALLSVTGKGNKSRSLPIGRYAIEALQAWLTVREQAGPVDQALFIGNKGKRLGQRAIQLRLKKHSLAQGMGQNVNPHMLRHSFASHILESSGDLRAVQELLGHANISTTQVYTHLDFQHLAKVYDSAHPRANRNKKRKD</sequence>
<dbReference type="NCBIfam" id="TIGR02224">
    <property type="entry name" value="recomb_XerC"/>
    <property type="match status" value="1"/>
</dbReference>
<feature type="active site" evidence="11">
    <location>
        <position position="241"/>
    </location>
</feature>
<dbReference type="GO" id="GO:0009037">
    <property type="term" value="F:tyrosine-based site-specific recombinase activity"/>
    <property type="evidence" value="ECO:0007669"/>
    <property type="project" value="UniProtKB-UniRule"/>
</dbReference>
<accession>A0A9J6RJT0</accession>
<dbReference type="PROSITE" id="PS51900">
    <property type="entry name" value="CB"/>
    <property type="match status" value="1"/>
</dbReference>
<dbReference type="Pfam" id="PF00589">
    <property type="entry name" value="Phage_integrase"/>
    <property type="match status" value="1"/>
</dbReference>
<feature type="active site" evidence="11">
    <location>
        <position position="173"/>
    </location>
</feature>
<evidence type="ECO:0000256" key="2">
    <source>
        <dbReference type="ARBA" id="ARBA00006657"/>
    </source>
</evidence>
<evidence type="ECO:0000256" key="3">
    <source>
        <dbReference type="ARBA" id="ARBA00015804"/>
    </source>
</evidence>
<evidence type="ECO:0000259" key="13">
    <source>
        <dbReference type="PROSITE" id="PS51900"/>
    </source>
</evidence>
<dbReference type="GO" id="GO:0003677">
    <property type="term" value="F:DNA binding"/>
    <property type="evidence" value="ECO:0007669"/>
    <property type="project" value="UniProtKB-UniRule"/>
</dbReference>
<feature type="active site" description="O-(3'-phospho-DNA)-tyrosine intermediate" evidence="11">
    <location>
        <position position="276"/>
    </location>
</feature>
<dbReference type="InterPro" id="IPR050090">
    <property type="entry name" value="Tyrosine_recombinase_XerCD"/>
</dbReference>
<dbReference type="InterPro" id="IPR013762">
    <property type="entry name" value="Integrase-like_cat_sf"/>
</dbReference>
<dbReference type="InterPro" id="IPR002104">
    <property type="entry name" value="Integrase_catalytic"/>
</dbReference>
<dbReference type="InterPro" id="IPR011010">
    <property type="entry name" value="DNA_brk_join_enz"/>
</dbReference>
<feature type="active site" evidence="11">
    <location>
        <position position="267"/>
    </location>
</feature>
<comment type="subcellular location">
    <subcellularLocation>
        <location evidence="1 11">Cytoplasm</location>
    </subcellularLocation>
</comment>
<keyword evidence="10 11" id="KW-0131">Cell cycle</keyword>
<dbReference type="CDD" id="cd00798">
    <property type="entry name" value="INT_XerDC_C"/>
    <property type="match status" value="1"/>
</dbReference>
<dbReference type="Pfam" id="PF02899">
    <property type="entry name" value="Phage_int_SAM_1"/>
    <property type="match status" value="1"/>
</dbReference>
<dbReference type="Gene3D" id="1.10.150.130">
    <property type="match status" value="1"/>
</dbReference>
<evidence type="ECO:0000256" key="7">
    <source>
        <dbReference type="ARBA" id="ARBA00022908"/>
    </source>
</evidence>
<comment type="similarity">
    <text evidence="2 11">Belongs to the 'phage' integrase family. XerC subfamily.</text>
</comment>
<organism evidence="14 15">
    <name type="scientific">Dasania phycosphaerae</name>
    <dbReference type="NCBI Taxonomy" id="2950436"/>
    <lineage>
        <taxon>Bacteria</taxon>
        <taxon>Pseudomonadati</taxon>
        <taxon>Pseudomonadota</taxon>
        <taxon>Gammaproteobacteria</taxon>
        <taxon>Cellvibrionales</taxon>
        <taxon>Spongiibacteraceae</taxon>
        <taxon>Dasania</taxon>
    </lineage>
</organism>
<dbReference type="InterPro" id="IPR010998">
    <property type="entry name" value="Integrase_recombinase_N"/>
</dbReference>
<comment type="caution">
    <text evidence="14">The sequence shown here is derived from an EMBL/GenBank/DDBJ whole genome shotgun (WGS) entry which is preliminary data.</text>
</comment>
<dbReference type="GO" id="GO:0051301">
    <property type="term" value="P:cell division"/>
    <property type="evidence" value="ECO:0007669"/>
    <property type="project" value="UniProtKB-UniRule"/>
</dbReference>
<evidence type="ECO:0000259" key="12">
    <source>
        <dbReference type="PROSITE" id="PS51898"/>
    </source>
</evidence>
<evidence type="ECO:0000256" key="11">
    <source>
        <dbReference type="HAMAP-Rule" id="MF_01808"/>
    </source>
</evidence>
<gene>
    <name evidence="11 14" type="primary">xerC</name>
    <name evidence="14" type="ORF">O0V09_07000</name>
</gene>
<dbReference type="EMBL" id="JAPTGG010000004">
    <property type="protein sequence ID" value="MCZ0864942.1"/>
    <property type="molecule type" value="Genomic_DNA"/>
</dbReference>
<evidence type="ECO:0000313" key="15">
    <source>
        <dbReference type="Proteomes" id="UP001069090"/>
    </source>
</evidence>
<feature type="active site" evidence="11">
    <location>
        <position position="244"/>
    </location>
</feature>
<keyword evidence="5 11" id="KW-0132">Cell division</keyword>
<evidence type="ECO:0000256" key="1">
    <source>
        <dbReference type="ARBA" id="ARBA00004496"/>
    </source>
</evidence>
<keyword evidence="4 11" id="KW-0963">Cytoplasm</keyword>
<evidence type="ECO:0000256" key="6">
    <source>
        <dbReference type="ARBA" id="ARBA00022829"/>
    </source>
</evidence>
<reference evidence="14 15" key="1">
    <citation type="submission" date="2022-12" db="EMBL/GenBank/DDBJ databases">
        <title>Dasania phycosphaerae sp. nov., isolated from particulate material of the south coast of Korea.</title>
        <authorList>
            <person name="Jiang Y."/>
        </authorList>
    </citation>
    <scope>NUCLEOTIDE SEQUENCE [LARGE SCALE GENOMIC DNA]</scope>
    <source>
        <strain evidence="14 15">GY-19</strain>
    </source>
</reference>
<comment type="subunit">
    <text evidence="11">Forms a cyclic heterotetrameric complex composed of two molecules of XerC and two molecules of XerD.</text>
</comment>
<dbReference type="Proteomes" id="UP001069090">
    <property type="component" value="Unassembled WGS sequence"/>
</dbReference>
<feature type="domain" description="Tyr recombinase" evidence="12">
    <location>
        <begin position="110"/>
        <end position="289"/>
    </location>
</feature>
<dbReference type="InterPro" id="IPR004107">
    <property type="entry name" value="Integrase_SAM-like_N"/>
</dbReference>
<evidence type="ECO:0000313" key="14">
    <source>
        <dbReference type="EMBL" id="MCZ0864942.1"/>
    </source>
</evidence>
<evidence type="ECO:0000256" key="10">
    <source>
        <dbReference type="ARBA" id="ARBA00023306"/>
    </source>
</evidence>
<keyword evidence="8 11" id="KW-0238">DNA-binding</keyword>
<name>A0A9J6RJT0_9GAMM</name>
<proteinExistence type="inferred from homology"/>
<keyword evidence="9 11" id="KW-0233">DNA recombination</keyword>
<dbReference type="HAMAP" id="MF_01808">
    <property type="entry name" value="Recomb_XerC_XerD"/>
    <property type="match status" value="1"/>
</dbReference>
<dbReference type="GO" id="GO:0007059">
    <property type="term" value="P:chromosome segregation"/>
    <property type="evidence" value="ECO:0007669"/>
    <property type="project" value="UniProtKB-UniRule"/>
</dbReference>
<keyword evidence="6 11" id="KW-0159">Chromosome partition</keyword>
<dbReference type="InterPro" id="IPR044068">
    <property type="entry name" value="CB"/>
</dbReference>
<dbReference type="GO" id="GO:0005737">
    <property type="term" value="C:cytoplasm"/>
    <property type="evidence" value="ECO:0007669"/>
    <property type="project" value="UniProtKB-SubCell"/>
</dbReference>